<dbReference type="Proteomes" id="UP001551675">
    <property type="component" value="Unassembled WGS sequence"/>
</dbReference>
<gene>
    <name evidence="3" type="ORF">AB0I59_14580</name>
</gene>
<feature type="compositionally biased region" description="Low complexity" evidence="1">
    <location>
        <begin position="39"/>
        <end position="64"/>
    </location>
</feature>
<sequence>MAVATLVGLGVVVIAVRAGDSPPSSPPQRAAAGWDAERSPASPSPSSSGSKRSTAKTAAKSTSPQLTAKKASEIYDRFQHGISSAQAGMDEKAIGGLEQGLALEMTRASISTARMEGTKVASGMWPNTRVWVPRHIEGLADWFVAVSYEPEVARISDVMTKTGSGWRLVVSAADARVNAAELPAIATDSAGYAVSLPENAAGLVGTPRQIVRAHLASLEKAQPDKRFAQGRWTSDAALFWQREREQLVQAGWGLTLSYEPEGAVRALQTTDGGALVWYAARSTDTRTARRAGAKVSLKGSAAVRTAHKAFGRWVSATYGRMYVAYVPPAGSSDPVRVLGEWSEVLETDGA</sequence>
<feature type="region of interest" description="Disordered" evidence="1">
    <location>
        <begin position="18"/>
        <end position="67"/>
    </location>
</feature>
<protein>
    <recommendedName>
        <fullName evidence="2">DUF8094 domain-containing protein</fullName>
    </recommendedName>
</protein>
<evidence type="ECO:0000313" key="3">
    <source>
        <dbReference type="EMBL" id="MEV0969860.1"/>
    </source>
</evidence>
<evidence type="ECO:0000313" key="4">
    <source>
        <dbReference type="Proteomes" id="UP001551675"/>
    </source>
</evidence>
<organism evidence="3 4">
    <name type="scientific">Microtetraspora glauca</name>
    <dbReference type="NCBI Taxonomy" id="1996"/>
    <lineage>
        <taxon>Bacteria</taxon>
        <taxon>Bacillati</taxon>
        <taxon>Actinomycetota</taxon>
        <taxon>Actinomycetes</taxon>
        <taxon>Streptosporangiales</taxon>
        <taxon>Streptosporangiaceae</taxon>
        <taxon>Microtetraspora</taxon>
    </lineage>
</organism>
<proteinExistence type="predicted"/>
<evidence type="ECO:0000259" key="2">
    <source>
        <dbReference type="Pfam" id="PF26366"/>
    </source>
</evidence>
<dbReference type="Pfam" id="PF26366">
    <property type="entry name" value="DUF8094"/>
    <property type="match status" value="1"/>
</dbReference>
<keyword evidence="4" id="KW-1185">Reference proteome</keyword>
<comment type="caution">
    <text evidence="3">The sequence shown here is derived from an EMBL/GenBank/DDBJ whole genome shotgun (WGS) entry which is preliminary data.</text>
</comment>
<evidence type="ECO:0000256" key="1">
    <source>
        <dbReference type="SAM" id="MobiDB-lite"/>
    </source>
</evidence>
<dbReference type="EMBL" id="JBFALK010000007">
    <property type="protein sequence ID" value="MEV0969860.1"/>
    <property type="molecule type" value="Genomic_DNA"/>
</dbReference>
<feature type="domain" description="DUF8094" evidence="2">
    <location>
        <begin position="64"/>
        <end position="344"/>
    </location>
</feature>
<dbReference type="InterPro" id="IPR058407">
    <property type="entry name" value="DUF8094"/>
</dbReference>
<accession>A0ABV3GDZ9</accession>
<dbReference type="RefSeq" id="WP_358132883.1">
    <property type="nucleotide sequence ID" value="NZ_JBFALK010000007.1"/>
</dbReference>
<name>A0ABV3GDZ9_MICGL</name>
<reference evidence="3 4" key="1">
    <citation type="submission" date="2024-06" db="EMBL/GenBank/DDBJ databases">
        <title>The Natural Products Discovery Center: Release of the First 8490 Sequenced Strains for Exploring Actinobacteria Biosynthetic Diversity.</title>
        <authorList>
            <person name="Kalkreuter E."/>
            <person name="Kautsar S.A."/>
            <person name="Yang D."/>
            <person name="Bader C.D."/>
            <person name="Teijaro C.N."/>
            <person name="Fluegel L."/>
            <person name="Davis C.M."/>
            <person name="Simpson J.R."/>
            <person name="Lauterbach L."/>
            <person name="Steele A.D."/>
            <person name="Gui C."/>
            <person name="Meng S."/>
            <person name="Li G."/>
            <person name="Viehrig K."/>
            <person name="Ye F."/>
            <person name="Su P."/>
            <person name="Kiefer A.F."/>
            <person name="Nichols A."/>
            <person name="Cepeda A.J."/>
            <person name="Yan W."/>
            <person name="Fan B."/>
            <person name="Jiang Y."/>
            <person name="Adhikari A."/>
            <person name="Zheng C.-J."/>
            <person name="Schuster L."/>
            <person name="Cowan T.M."/>
            <person name="Smanski M.J."/>
            <person name="Chevrette M.G."/>
            <person name="De Carvalho L.P.S."/>
            <person name="Shen B."/>
        </authorList>
    </citation>
    <scope>NUCLEOTIDE SEQUENCE [LARGE SCALE GENOMIC DNA]</scope>
    <source>
        <strain evidence="3 4">NPDC050100</strain>
    </source>
</reference>